<dbReference type="GO" id="GO:0016491">
    <property type="term" value="F:oxidoreductase activity"/>
    <property type="evidence" value="ECO:0007669"/>
    <property type="project" value="UniProtKB-KW"/>
</dbReference>
<dbReference type="PANTHER" id="PTHR10204">
    <property type="entry name" value="NAD P H OXIDOREDUCTASE-RELATED"/>
    <property type="match status" value="1"/>
</dbReference>
<evidence type="ECO:0000259" key="3">
    <source>
        <dbReference type="Pfam" id="PF02525"/>
    </source>
</evidence>
<name>A0ABU9CJF1_9BURK</name>
<evidence type="ECO:0000256" key="2">
    <source>
        <dbReference type="ARBA" id="ARBA00023002"/>
    </source>
</evidence>
<proteinExistence type="inferred from homology"/>
<dbReference type="PANTHER" id="PTHR10204:SF34">
    <property type="entry name" value="NAD(P)H DEHYDROGENASE [QUINONE] 1 ISOFORM 1"/>
    <property type="match status" value="1"/>
</dbReference>
<reference evidence="4 5" key="1">
    <citation type="submission" date="2024-04" db="EMBL/GenBank/DDBJ databases">
        <title>Novel species of the genus Ideonella isolated from streams.</title>
        <authorList>
            <person name="Lu H."/>
        </authorList>
    </citation>
    <scope>NUCLEOTIDE SEQUENCE [LARGE SCALE GENOMIC DNA]</scope>
    <source>
        <strain evidence="4 5">DXS22W</strain>
    </source>
</reference>
<feature type="domain" description="Flavodoxin-like fold" evidence="3">
    <location>
        <begin position="5"/>
        <end position="174"/>
    </location>
</feature>
<gene>
    <name evidence="4" type="ORF">AACH10_11385</name>
</gene>
<evidence type="ECO:0000313" key="4">
    <source>
        <dbReference type="EMBL" id="MEK8050839.1"/>
    </source>
</evidence>
<protein>
    <submittedName>
        <fullName evidence="4">NAD(P)H-dependent oxidoreductase</fullName>
        <ecNumber evidence="4">1.-.-.-</ecNumber>
        <ecNumber evidence="4">1.6.99.-</ecNumber>
    </submittedName>
</protein>
<sequence length="197" mass="21503">MQDPKRILILQGHPDPAGGHLCHALAGAYAEGARESGHTVEVVTIAALDFPMLRTQAEWTQGELPPALKPAQEAIARAEHLVFFFPLWLGDMPALVKAFLEQVARPGFAFKPGADNPFTAKGLTGRSARVVVTMGMPALLYRFYFRAHSVRSLERNVLGFVGIAPVHETLIGMVDKLGDKGVTRWKAKLRALGRRAT</sequence>
<dbReference type="InterPro" id="IPR051545">
    <property type="entry name" value="NAD(P)H_dehydrogenase_qn"/>
</dbReference>
<dbReference type="Proteomes" id="UP001365405">
    <property type="component" value="Unassembled WGS sequence"/>
</dbReference>
<accession>A0ABU9CJF1</accession>
<comment type="similarity">
    <text evidence="1">Belongs to the NAD(P)H dehydrogenase (quinone) family.</text>
</comment>
<keyword evidence="2 4" id="KW-0560">Oxidoreductase</keyword>
<dbReference type="InterPro" id="IPR003680">
    <property type="entry name" value="Flavodoxin_fold"/>
</dbReference>
<dbReference type="SUPFAM" id="SSF52218">
    <property type="entry name" value="Flavoproteins"/>
    <property type="match status" value="1"/>
</dbReference>
<organism evidence="4 5">
    <name type="scientific">Pseudaquabacterium inlustre</name>
    <dbReference type="NCBI Taxonomy" id="2984192"/>
    <lineage>
        <taxon>Bacteria</taxon>
        <taxon>Pseudomonadati</taxon>
        <taxon>Pseudomonadota</taxon>
        <taxon>Betaproteobacteria</taxon>
        <taxon>Burkholderiales</taxon>
        <taxon>Sphaerotilaceae</taxon>
        <taxon>Pseudaquabacterium</taxon>
    </lineage>
</organism>
<evidence type="ECO:0000313" key="5">
    <source>
        <dbReference type="Proteomes" id="UP001365405"/>
    </source>
</evidence>
<dbReference type="Gene3D" id="3.40.50.360">
    <property type="match status" value="1"/>
</dbReference>
<dbReference type="EC" id="1.-.-.-" evidence="4"/>
<dbReference type="RefSeq" id="WP_341410530.1">
    <property type="nucleotide sequence ID" value="NZ_JBBUTH010000005.1"/>
</dbReference>
<dbReference type="InterPro" id="IPR029039">
    <property type="entry name" value="Flavoprotein-like_sf"/>
</dbReference>
<keyword evidence="5" id="KW-1185">Reference proteome</keyword>
<evidence type="ECO:0000256" key="1">
    <source>
        <dbReference type="ARBA" id="ARBA00006252"/>
    </source>
</evidence>
<dbReference type="EMBL" id="JBBUTH010000005">
    <property type="protein sequence ID" value="MEK8050839.1"/>
    <property type="molecule type" value="Genomic_DNA"/>
</dbReference>
<dbReference type="EC" id="1.6.99.-" evidence="4"/>
<dbReference type="Pfam" id="PF02525">
    <property type="entry name" value="Flavodoxin_2"/>
    <property type="match status" value="1"/>
</dbReference>
<comment type="caution">
    <text evidence="4">The sequence shown here is derived from an EMBL/GenBank/DDBJ whole genome shotgun (WGS) entry which is preliminary data.</text>
</comment>